<protein>
    <recommendedName>
        <fullName evidence="14">Riboflavin biosynthesis protein</fullName>
    </recommendedName>
    <domain>
        <recommendedName>
            <fullName evidence="14">Riboflavin kinase</fullName>
            <ecNumber evidence="14">2.7.1.26</ecNumber>
        </recommendedName>
        <alternativeName>
            <fullName evidence="14">Flavokinase</fullName>
        </alternativeName>
    </domain>
    <domain>
        <recommendedName>
            <fullName evidence="14">FMN adenylyltransferase</fullName>
            <ecNumber evidence="14">2.7.7.2</ecNumber>
        </recommendedName>
        <alternativeName>
            <fullName evidence="14">FAD pyrophosphorylase</fullName>
        </alternativeName>
        <alternativeName>
            <fullName evidence="14">FAD synthase</fullName>
        </alternativeName>
    </domain>
</protein>
<dbReference type="Proteomes" id="UP001145069">
    <property type="component" value="Unassembled WGS sequence"/>
</dbReference>
<evidence type="ECO:0000256" key="7">
    <source>
        <dbReference type="ARBA" id="ARBA00022741"/>
    </source>
</evidence>
<dbReference type="InterPro" id="IPR023465">
    <property type="entry name" value="Riboflavin_kinase_dom_sf"/>
</dbReference>
<evidence type="ECO:0000256" key="1">
    <source>
        <dbReference type="ARBA" id="ARBA00004726"/>
    </source>
</evidence>
<accession>A0A9X3WG06</accession>
<dbReference type="Pfam" id="PF01687">
    <property type="entry name" value="Flavokinase"/>
    <property type="match status" value="1"/>
</dbReference>
<evidence type="ECO:0000256" key="10">
    <source>
        <dbReference type="ARBA" id="ARBA00022840"/>
    </source>
</evidence>
<evidence type="ECO:0000256" key="4">
    <source>
        <dbReference type="ARBA" id="ARBA00022643"/>
    </source>
</evidence>
<keyword evidence="3 14" id="KW-0285">Flavoprotein</keyword>
<dbReference type="Gene3D" id="2.40.30.30">
    <property type="entry name" value="Riboflavin kinase-like"/>
    <property type="match status" value="1"/>
</dbReference>
<dbReference type="GO" id="GO:0003919">
    <property type="term" value="F:FMN adenylyltransferase activity"/>
    <property type="evidence" value="ECO:0007669"/>
    <property type="project" value="UniProtKB-UniRule"/>
</dbReference>
<dbReference type="PANTHER" id="PTHR22749">
    <property type="entry name" value="RIBOFLAVIN KINASE/FMN ADENYLYLTRANSFERASE"/>
    <property type="match status" value="1"/>
</dbReference>
<keyword evidence="6 14" id="KW-0548">Nucleotidyltransferase</keyword>
<evidence type="ECO:0000259" key="15">
    <source>
        <dbReference type="SMART" id="SM00904"/>
    </source>
</evidence>
<dbReference type="CDD" id="cd02064">
    <property type="entry name" value="FAD_synthetase_N"/>
    <property type="match status" value="1"/>
</dbReference>
<dbReference type="GO" id="GO:0008531">
    <property type="term" value="F:riboflavin kinase activity"/>
    <property type="evidence" value="ECO:0007669"/>
    <property type="project" value="UniProtKB-UniRule"/>
</dbReference>
<evidence type="ECO:0000256" key="9">
    <source>
        <dbReference type="ARBA" id="ARBA00022827"/>
    </source>
</evidence>
<evidence type="ECO:0000256" key="11">
    <source>
        <dbReference type="ARBA" id="ARBA00023268"/>
    </source>
</evidence>
<keyword evidence="8 14" id="KW-0418">Kinase</keyword>
<keyword evidence="4 14" id="KW-0288">FMN</keyword>
<dbReference type="SUPFAM" id="SSF52374">
    <property type="entry name" value="Nucleotidylyl transferase"/>
    <property type="match status" value="1"/>
</dbReference>
<dbReference type="GO" id="GO:0006747">
    <property type="term" value="P:FAD biosynthetic process"/>
    <property type="evidence" value="ECO:0007669"/>
    <property type="project" value="UniProtKB-UniRule"/>
</dbReference>
<dbReference type="AlphaFoldDB" id="A0A9X3WG06"/>
<keyword evidence="9 14" id="KW-0274">FAD</keyword>
<dbReference type="Gene3D" id="3.40.50.620">
    <property type="entry name" value="HUPs"/>
    <property type="match status" value="1"/>
</dbReference>
<dbReference type="SMART" id="SM00904">
    <property type="entry name" value="Flavokinase"/>
    <property type="match status" value="1"/>
</dbReference>
<gene>
    <name evidence="16" type="primary">ribF</name>
    <name evidence="16" type="ORF">NC799_05450</name>
</gene>
<evidence type="ECO:0000256" key="3">
    <source>
        <dbReference type="ARBA" id="ARBA00022630"/>
    </source>
</evidence>
<dbReference type="GO" id="GO:0009398">
    <property type="term" value="P:FMN biosynthetic process"/>
    <property type="evidence" value="ECO:0007669"/>
    <property type="project" value="UniProtKB-UniRule"/>
</dbReference>
<reference evidence="16" key="1">
    <citation type="submission" date="2022-06" db="EMBL/GenBank/DDBJ databases">
        <title>Aquibacillus sp. a new bacterium isolated from soil saline samples.</title>
        <authorList>
            <person name="Galisteo C."/>
            <person name="De La Haba R."/>
            <person name="Sanchez-Porro C."/>
            <person name="Ventosa A."/>
        </authorList>
    </citation>
    <scope>NUCLEOTIDE SEQUENCE</scope>
    <source>
        <strain evidence="16">3ASR75-54</strain>
    </source>
</reference>
<sequence>MKTIELSYPHQLKHDHIQETVAAIGFFDGIHRGHQKVIMTAKETAKQTGRLCAVISFHPHPSVVLREDVSHVNYLTPIKEKEEILEAMGVDLFYIIRFNEQLSKLAPQSFIDHFIIGLHIKHLVAGFDFTYGHKGLGTMDQLANHPKLATTIVEKVEVEGEKISSTLIRELLVEGHIEKASQLLGRPLQVRGIVEQGEQIGRELGYKTANLKLASDYFLPKLGVYAVTIYLDGRVLCGMANLGYTPTVQIDNIEPKLEVHILDYNKPIYGQELVIEWNRFIRSEAKFNSMEDLTNQIKLDESKVRSYFAKNRSV</sequence>
<evidence type="ECO:0000256" key="5">
    <source>
        <dbReference type="ARBA" id="ARBA00022679"/>
    </source>
</evidence>
<dbReference type="FunFam" id="3.40.50.620:FF:000021">
    <property type="entry name" value="Riboflavin biosynthesis protein"/>
    <property type="match status" value="1"/>
</dbReference>
<dbReference type="EC" id="2.7.1.26" evidence="14"/>
<dbReference type="PIRSF" id="PIRSF004491">
    <property type="entry name" value="FAD_Synth"/>
    <property type="match status" value="1"/>
</dbReference>
<keyword evidence="17" id="KW-1185">Reference proteome</keyword>
<dbReference type="NCBIfam" id="TIGR00083">
    <property type="entry name" value="ribF"/>
    <property type="match status" value="1"/>
</dbReference>
<dbReference type="SUPFAM" id="SSF82114">
    <property type="entry name" value="Riboflavin kinase-like"/>
    <property type="match status" value="1"/>
</dbReference>
<comment type="catalytic activity">
    <reaction evidence="12 14">
        <text>riboflavin + ATP = FMN + ADP + H(+)</text>
        <dbReference type="Rhea" id="RHEA:14357"/>
        <dbReference type="ChEBI" id="CHEBI:15378"/>
        <dbReference type="ChEBI" id="CHEBI:30616"/>
        <dbReference type="ChEBI" id="CHEBI:57986"/>
        <dbReference type="ChEBI" id="CHEBI:58210"/>
        <dbReference type="ChEBI" id="CHEBI:456216"/>
        <dbReference type="EC" id="2.7.1.26"/>
    </reaction>
</comment>
<dbReference type="NCBIfam" id="NF004162">
    <property type="entry name" value="PRK05627.1-5"/>
    <property type="match status" value="1"/>
</dbReference>
<evidence type="ECO:0000313" key="17">
    <source>
        <dbReference type="Proteomes" id="UP001145069"/>
    </source>
</evidence>
<dbReference type="InterPro" id="IPR023468">
    <property type="entry name" value="Riboflavin_kinase"/>
</dbReference>
<evidence type="ECO:0000256" key="8">
    <source>
        <dbReference type="ARBA" id="ARBA00022777"/>
    </source>
</evidence>
<comment type="similarity">
    <text evidence="14">Belongs to the ribF family.</text>
</comment>
<keyword evidence="11" id="KW-0511">Multifunctional enzyme</keyword>
<comment type="caution">
    <text evidence="16">The sequence shown here is derived from an EMBL/GenBank/DDBJ whole genome shotgun (WGS) entry which is preliminary data.</text>
</comment>
<keyword evidence="7 14" id="KW-0547">Nucleotide-binding</keyword>
<evidence type="ECO:0000256" key="6">
    <source>
        <dbReference type="ARBA" id="ARBA00022695"/>
    </source>
</evidence>
<dbReference type="InterPro" id="IPR015864">
    <property type="entry name" value="FAD_synthase"/>
</dbReference>
<dbReference type="RefSeq" id="WP_272445359.1">
    <property type="nucleotide sequence ID" value="NZ_JAMQKC010000003.1"/>
</dbReference>
<organism evidence="16 17">
    <name type="scientific">Aquibacillus salsiterrae</name>
    <dbReference type="NCBI Taxonomy" id="2950439"/>
    <lineage>
        <taxon>Bacteria</taxon>
        <taxon>Bacillati</taxon>
        <taxon>Bacillota</taxon>
        <taxon>Bacilli</taxon>
        <taxon>Bacillales</taxon>
        <taxon>Bacillaceae</taxon>
        <taxon>Aquibacillus</taxon>
    </lineage>
</organism>
<evidence type="ECO:0000256" key="13">
    <source>
        <dbReference type="ARBA" id="ARBA00049494"/>
    </source>
</evidence>
<evidence type="ECO:0000313" key="16">
    <source>
        <dbReference type="EMBL" id="MDC3416356.1"/>
    </source>
</evidence>
<dbReference type="InterPro" id="IPR014729">
    <property type="entry name" value="Rossmann-like_a/b/a_fold"/>
</dbReference>
<keyword evidence="10 14" id="KW-0067">ATP-binding</keyword>
<dbReference type="InterPro" id="IPR002606">
    <property type="entry name" value="Riboflavin_kinase_bac"/>
</dbReference>
<dbReference type="EMBL" id="JAMQKC010000003">
    <property type="protein sequence ID" value="MDC3416356.1"/>
    <property type="molecule type" value="Genomic_DNA"/>
</dbReference>
<dbReference type="EC" id="2.7.7.2" evidence="14"/>
<feature type="domain" description="Riboflavin kinase" evidence="15">
    <location>
        <begin position="183"/>
        <end position="309"/>
    </location>
</feature>
<dbReference type="InterPro" id="IPR015865">
    <property type="entry name" value="Riboflavin_kinase_bac/euk"/>
</dbReference>
<proteinExistence type="inferred from homology"/>
<keyword evidence="5 14" id="KW-0808">Transferase</keyword>
<comment type="catalytic activity">
    <reaction evidence="13 14">
        <text>FMN + ATP + H(+) = FAD + diphosphate</text>
        <dbReference type="Rhea" id="RHEA:17237"/>
        <dbReference type="ChEBI" id="CHEBI:15378"/>
        <dbReference type="ChEBI" id="CHEBI:30616"/>
        <dbReference type="ChEBI" id="CHEBI:33019"/>
        <dbReference type="ChEBI" id="CHEBI:57692"/>
        <dbReference type="ChEBI" id="CHEBI:58210"/>
        <dbReference type="EC" id="2.7.7.2"/>
    </reaction>
</comment>
<name>A0A9X3WG06_9BACI</name>
<evidence type="ECO:0000256" key="14">
    <source>
        <dbReference type="PIRNR" id="PIRNR004491"/>
    </source>
</evidence>
<comment type="pathway">
    <text evidence="1 14">Cofactor biosynthesis; FAD biosynthesis; FAD from FMN: step 1/1.</text>
</comment>
<comment type="pathway">
    <text evidence="2 14">Cofactor biosynthesis; FMN biosynthesis; FMN from riboflavin (ATP route): step 1/1.</text>
</comment>
<evidence type="ECO:0000256" key="12">
    <source>
        <dbReference type="ARBA" id="ARBA00047880"/>
    </source>
</evidence>
<dbReference type="Pfam" id="PF06574">
    <property type="entry name" value="FAD_syn"/>
    <property type="match status" value="1"/>
</dbReference>
<dbReference type="GO" id="GO:0009231">
    <property type="term" value="P:riboflavin biosynthetic process"/>
    <property type="evidence" value="ECO:0007669"/>
    <property type="project" value="InterPro"/>
</dbReference>
<evidence type="ECO:0000256" key="2">
    <source>
        <dbReference type="ARBA" id="ARBA00005201"/>
    </source>
</evidence>
<dbReference type="GO" id="GO:0005524">
    <property type="term" value="F:ATP binding"/>
    <property type="evidence" value="ECO:0007669"/>
    <property type="project" value="UniProtKB-UniRule"/>
</dbReference>
<dbReference type="PANTHER" id="PTHR22749:SF6">
    <property type="entry name" value="RIBOFLAVIN KINASE"/>
    <property type="match status" value="1"/>
</dbReference>